<sequence length="217" mass="24974">MDISVFLCIQGLVLVLALNVSGSCRKELFAQRLGREPDAWRILGNITHQFFLAYYSKVSELGSEQRCLHTIRRYEELLKPWTTTLVYGHTLDNITLLSGVVDVGVTKTNLSFVFDDAFNTTYKEGVKEWEYIDRFDISEIIYTNFVTCMLLFSELLGYQVWVTGKNPTGSSGLPYLCTFLYEACAGRKKHWAYYWTICPNIKNAEQLTKSPRWSLKS</sequence>
<dbReference type="AlphaFoldDB" id="A0A6B0V5A8"/>
<protein>
    <submittedName>
        <fullName evidence="2">Putative lipocalin</fullName>
    </submittedName>
</protein>
<proteinExistence type="predicted"/>
<keyword evidence="1" id="KW-0732">Signal</keyword>
<reference evidence="2" key="1">
    <citation type="submission" date="2019-12" db="EMBL/GenBank/DDBJ databases">
        <title>An insight into the sialome of adult female Ixodes ricinus ticks feeding for 6 days.</title>
        <authorList>
            <person name="Perner J."/>
            <person name="Ribeiro J.M.C."/>
        </authorList>
    </citation>
    <scope>NUCLEOTIDE SEQUENCE</scope>
    <source>
        <strain evidence="2">Semi-engorged</strain>
        <tissue evidence="2">Salivary glands</tissue>
    </source>
</reference>
<feature type="signal peptide" evidence="1">
    <location>
        <begin position="1"/>
        <end position="17"/>
    </location>
</feature>
<feature type="chain" id="PRO_5025347519" evidence="1">
    <location>
        <begin position="18"/>
        <end position="217"/>
    </location>
</feature>
<dbReference type="EMBL" id="GIFC01014385">
    <property type="protein sequence ID" value="MXU96468.1"/>
    <property type="molecule type" value="Transcribed_RNA"/>
</dbReference>
<dbReference type="InterPro" id="IPR012674">
    <property type="entry name" value="Calycin"/>
</dbReference>
<dbReference type="Gene3D" id="2.40.128.20">
    <property type="match status" value="1"/>
</dbReference>
<dbReference type="SUPFAM" id="SSF50814">
    <property type="entry name" value="Lipocalins"/>
    <property type="match status" value="1"/>
</dbReference>
<organism evidence="2">
    <name type="scientific">Ixodes ricinus</name>
    <name type="common">Common tick</name>
    <name type="synonym">Acarus ricinus</name>
    <dbReference type="NCBI Taxonomy" id="34613"/>
    <lineage>
        <taxon>Eukaryota</taxon>
        <taxon>Metazoa</taxon>
        <taxon>Ecdysozoa</taxon>
        <taxon>Arthropoda</taxon>
        <taxon>Chelicerata</taxon>
        <taxon>Arachnida</taxon>
        <taxon>Acari</taxon>
        <taxon>Parasitiformes</taxon>
        <taxon>Ixodida</taxon>
        <taxon>Ixodoidea</taxon>
        <taxon>Ixodidae</taxon>
        <taxon>Ixodinae</taxon>
        <taxon>Ixodes</taxon>
    </lineage>
</organism>
<name>A0A6B0V5A8_IXORI</name>
<evidence type="ECO:0000313" key="2">
    <source>
        <dbReference type="EMBL" id="MXU96468.1"/>
    </source>
</evidence>
<evidence type="ECO:0000256" key="1">
    <source>
        <dbReference type="SAM" id="SignalP"/>
    </source>
</evidence>
<accession>A0A6B0V5A8</accession>